<reference evidence="8 9" key="1">
    <citation type="submission" date="2013-03" db="EMBL/GenBank/DDBJ databases">
        <title>The Genome Sequence of Phialophora europaea CBS 101466.</title>
        <authorList>
            <consortium name="The Broad Institute Genomics Platform"/>
            <person name="Cuomo C."/>
            <person name="de Hoog S."/>
            <person name="Gorbushina A."/>
            <person name="Walker B."/>
            <person name="Young S.K."/>
            <person name="Zeng Q."/>
            <person name="Gargeya S."/>
            <person name="Fitzgerald M."/>
            <person name="Haas B."/>
            <person name="Abouelleil A."/>
            <person name="Allen A.W."/>
            <person name="Alvarado L."/>
            <person name="Arachchi H.M."/>
            <person name="Berlin A.M."/>
            <person name="Chapman S.B."/>
            <person name="Gainer-Dewar J."/>
            <person name="Goldberg J."/>
            <person name="Griggs A."/>
            <person name="Gujja S."/>
            <person name="Hansen M."/>
            <person name="Howarth C."/>
            <person name="Imamovic A."/>
            <person name="Ireland A."/>
            <person name="Larimer J."/>
            <person name="McCowan C."/>
            <person name="Murphy C."/>
            <person name="Pearson M."/>
            <person name="Poon T.W."/>
            <person name="Priest M."/>
            <person name="Roberts A."/>
            <person name="Saif S."/>
            <person name="Shea T."/>
            <person name="Sisk P."/>
            <person name="Sykes S."/>
            <person name="Wortman J."/>
            <person name="Nusbaum C."/>
            <person name="Birren B."/>
        </authorList>
    </citation>
    <scope>NUCLEOTIDE SEQUENCE [LARGE SCALE GENOMIC DNA]</scope>
    <source>
        <strain evidence="8 9">CBS 101466</strain>
    </source>
</reference>
<dbReference type="AlphaFoldDB" id="W2S932"/>
<name>W2S932_CYPE1</name>
<dbReference type="HOGENOM" id="CLU_008455_1_1_1"/>
<feature type="transmembrane region" description="Helical" evidence="6">
    <location>
        <begin position="478"/>
        <end position="499"/>
    </location>
</feature>
<dbReference type="InParanoid" id="W2S932"/>
<feature type="transmembrane region" description="Helical" evidence="6">
    <location>
        <begin position="170"/>
        <end position="195"/>
    </location>
</feature>
<feature type="transmembrane region" description="Helical" evidence="6">
    <location>
        <begin position="207"/>
        <end position="225"/>
    </location>
</feature>
<evidence type="ECO:0000313" key="9">
    <source>
        <dbReference type="Proteomes" id="UP000030752"/>
    </source>
</evidence>
<gene>
    <name evidence="8" type="ORF">HMPREF1541_10118</name>
</gene>
<feature type="transmembrane region" description="Helical" evidence="6">
    <location>
        <begin position="144"/>
        <end position="164"/>
    </location>
</feature>
<feature type="transmembrane region" description="Helical" evidence="6">
    <location>
        <begin position="308"/>
        <end position="327"/>
    </location>
</feature>
<dbReference type="GO" id="GO:0022857">
    <property type="term" value="F:transmembrane transporter activity"/>
    <property type="evidence" value="ECO:0007669"/>
    <property type="project" value="InterPro"/>
</dbReference>
<dbReference type="FunFam" id="1.20.1250.20:FF:000011">
    <property type="entry name" value="MFS multidrug transporter, putative"/>
    <property type="match status" value="1"/>
</dbReference>
<dbReference type="eggNOG" id="KOG0255">
    <property type="taxonomic scope" value="Eukaryota"/>
</dbReference>
<organism evidence="8 9">
    <name type="scientific">Cyphellophora europaea (strain CBS 101466)</name>
    <name type="common">Phialophora europaea</name>
    <dbReference type="NCBI Taxonomy" id="1220924"/>
    <lineage>
        <taxon>Eukaryota</taxon>
        <taxon>Fungi</taxon>
        <taxon>Dikarya</taxon>
        <taxon>Ascomycota</taxon>
        <taxon>Pezizomycotina</taxon>
        <taxon>Eurotiomycetes</taxon>
        <taxon>Chaetothyriomycetidae</taxon>
        <taxon>Chaetothyriales</taxon>
        <taxon>Cyphellophoraceae</taxon>
        <taxon>Cyphellophora</taxon>
    </lineage>
</organism>
<feature type="transmembrane region" description="Helical" evidence="6">
    <location>
        <begin position="231"/>
        <end position="252"/>
    </location>
</feature>
<dbReference type="Pfam" id="PF07690">
    <property type="entry name" value="MFS_1"/>
    <property type="match status" value="1"/>
</dbReference>
<keyword evidence="2 6" id="KW-0812">Transmembrane</keyword>
<dbReference type="InterPro" id="IPR036259">
    <property type="entry name" value="MFS_trans_sf"/>
</dbReference>
<evidence type="ECO:0000256" key="6">
    <source>
        <dbReference type="SAM" id="Phobius"/>
    </source>
</evidence>
<evidence type="ECO:0000256" key="4">
    <source>
        <dbReference type="ARBA" id="ARBA00023136"/>
    </source>
</evidence>
<feature type="compositionally biased region" description="Basic and acidic residues" evidence="5">
    <location>
        <begin position="1"/>
        <end position="16"/>
    </location>
</feature>
<protein>
    <recommendedName>
        <fullName evidence="7">Major facilitator superfamily (MFS) profile domain-containing protein</fullName>
    </recommendedName>
</protein>
<feature type="transmembrane region" description="Helical" evidence="6">
    <location>
        <begin position="388"/>
        <end position="407"/>
    </location>
</feature>
<comment type="subcellular location">
    <subcellularLocation>
        <location evidence="1">Membrane</location>
        <topology evidence="1">Multi-pass membrane protein</topology>
    </subcellularLocation>
</comment>
<feature type="transmembrane region" description="Helical" evidence="6">
    <location>
        <begin position="451"/>
        <end position="472"/>
    </location>
</feature>
<feature type="transmembrane region" description="Helical" evidence="6">
    <location>
        <begin position="79"/>
        <end position="100"/>
    </location>
</feature>
<dbReference type="SUPFAM" id="SSF103473">
    <property type="entry name" value="MFS general substrate transporter"/>
    <property type="match status" value="1"/>
</dbReference>
<dbReference type="Gene3D" id="1.20.1250.20">
    <property type="entry name" value="MFS general substrate transporter like domains"/>
    <property type="match status" value="1"/>
</dbReference>
<evidence type="ECO:0000313" key="8">
    <source>
        <dbReference type="EMBL" id="ETN45241.1"/>
    </source>
</evidence>
<evidence type="ECO:0000259" key="7">
    <source>
        <dbReference type="PROSITE" id="PS50850"/>
    </source>
</evidence>
<keyword evidence="3 6" id="KW-1133">Transmembrane helix</keyword>
<keyword evidence="4 6" id="KW-0472">Membrane</keyword>
<dbReference type="EMBL" id="KB822713">
    <property type="protein sequence ID" value="ETN45241.1"/>
    <property type="molecule type" value="Genomic_DNA"/>
</dbReference>
<evidence type="ECO:0000256" key="1">
    <source>
        <dbReference type="ARBA" id="ARBA00004141"/>
    </source>
</evidence>
<evidence type="ECO:0000256" key="5">
    <source>
        <dbReference type="SAM" id="MobiDB-lite"/>
    </source>
</evidence>
<feature type="compositionally biased region" description="Polar residues" evidence="5">
    <location>
        <begin position="17"/>
        <end position="32"/>
    </location>
</feature>
<feature type="transmembrane region" description="Helical" evidence="6">
    <location>
        <begin position="112"/>
        <end position="132"/>
    </location>
</feature>
<dbReference type="GeneID" id="19977457"/>
<feature type="transmembrane region" description="Helical" evidence="6">
    <location>
        <begin position="347"/>
        <end position="367"/>
    </location>
</feature>
<dbReference type="Proteomes" id="UP000030752">
    <property type="component" value="Unassembled WGS sequence"/>
</dbReference>
<dbReference type="PROSITE" id="PS50850">
    <property type="entry name" value="MFS"/>
    <property type="match status" value="1"/>
</dbReference>
<evidence type="ECO:0000256" key="2">
    <source>
        <dbReference type="ARBA" id="ARBA00022692"/>
    </source>
</evidence>
<accession>W2S932</accession>
<dbReference type="RefSeq" id="XP_008713011.1">
    <property type="nucleotide sequence ID" value="XM_008714789.1"/>
</dbReference>
<dbReference type="CDD" id="cd17323">
    <property type="entry name" value="MFS_Tpo1_MDR_like"/>
    <property type="match status" value="1"/>
</dbReference>
<dbReference type="InterPro" id="IPR011701">
    <property type="entry name" value="MFS"/>
</dbReference>
<evidence type="ECO:0000256" key="3">
    <source>
        <dbReference type="ARBA" id="ARBA00022989"/>
    </source>
</evidence>
<dbReference type="InterPro" id="IPR020846">
    <property type="entry name" value="MFS_dom"/>
</dbReference>
<proteinExistence type="predicted"/>
<dbReference type="VEuPathDB" id="FungiDB:HMPREF1541_10118"/>
<feature type="domain" description="Major facilitator superfamily (MFS) profile" evidence="7">
    <location>
        <begin position="78"/>
        <end position="505"/>
    </location>
</feature>
<dbReference type="PANTHER" id="PTHR23502">
    <property type="entry name" value="MAJOR FACILITATOR SUPERFAMILY"/>
    <property type="match status" value="1"/>
</dbReference>
<feature type="region of interest" description="Disordered" evidence="5">
    <location>
        <begin position="1"/>
        <end position="46"/>
    </location>
</feature>
<dbReference type="STRING" id="1220924.W2S932"/>
<keyword evidence="9" id="KW-1185">Reference proteome</keyword>
<sequence>MVDHLGRPDKEIDHSSTIDNTGSESVTDSNVQDVEKAAPAKAPGPAVQVVDDPDVVDWEGPDDPARPLNWPAFKKWKNIFVVSTLTLMTPFASSMFAPAVPDVMKDFNSTNILLAAFVVSVYVVGYVFGPLIVGPMSELYGRLWVYHINTGLFIIFNLVCGLSTNLAMIIVFRFLAGFAGVAPMTVGSGTIADLFKQEERGKVMSTWTLPILLGPTLGPLAGSYIGEALGWRWDFYILSIAAAVAFAAALWLQDETYPMTLLERKAKRLRKETGNEKLRSILQSTMSPGRLFWTNIVRPTKMLTLSPIVFLLSLYVAISYGYLYLLFTTITELYETVYGVSRANVGLTYLGIGIGQFFGLFIFGAISDKTLKRMADGGEMKPEYRLPPLAYGGVLMPLGLFLYGWSAEYRVHWIVPIIGTTIVGAAMILIFMPIGTYLVDAYTRYAASAMAANTVLRSLGGALLPLCGGQMYDALGYGWGNSLLAFLALGMLPVVWVFMRYGERIRTHPKFQLNL</sequence>
<dbReference type="GO" id="GO:0016020">
    <property type="term" value="C:membrane"/>
    <property type="evidence" value="ECO:0007669"/>
    <property type="project" value="UniProtKB-SubCell"/>
</dbReference>
<feature type="transmembrane region" description="Helical" evidence="6">
    <location>
        <begin position="413"/>
        <end position="439"/>
    </location>
</feature>
<dbReference type="OrthoDB" id="5296287at2759"/>
<dbReference type="PANTHER" id="PTHR23502:SF153">
    <property type="entry name" value="MULTIDRUG TRANSPORTER, PUTATIVE (AFU_ORTHOLOGUE AFUA_7G00230)-RELATED"/>
    <property type="match status" value="1"/>
</dbReference>